<dbReference type="PANTHER" id="PTHR30474">
    <property type="entry name" value="CELL CYCLE PROTEIN"/>
    <property type="match status" value="1"/>
</dbReference>
<feature type="transmembrane region" description="Helical" evidence="21">
    <location>
        <begin position="117"/>
        <end position="134"/>
    </location>
</feature>
<keyword evidence="5" id="KW-0328">Glycosyltransferase</keyword>
<dbReference type="GO" id="GO:0032153">
    <property type="term" value="C:cell division site"/>
    <property type="evidence" value="ECO:0007669"/>
    <property type="project" value="TreeGrafter"/>
</dbReference>
<comment type="catalytic activity">
    <reaction evidence="20">
        <text>[GlcNAc-(1-&gt;4)-Mur2Ac(oyl-L-Ala-gamma-D-Glu-L-Lys-D-Ala-D-Ala)](n)-di-trans,octa-cis-undecaprenyl diphosphate + beta-D-GlcNAc-(1-&gt;4)-Mur2Ac(oyl-L-Ala-gamma-D-Glu-L-Lys-D-Ala-D-Ala)-di-trans,octa-cis-undecaprenyl diphosphate = [GlcNAc-(1-&gt;4)-Mur2Ac(oyl-L-Ala-gamma-D-Glu-L-Lys-D-Ala-D-Ala)](n+1)-di-trans,octa-cis-undecaprenyl diphosphate + di-trans,octa-cis-undecaprenyl diphosphate + H(+)</text>
        <dbReference type="Rhea" id="RHEA:23708"/>
        <dbReference type="Rhea" id="RHEA-COMP:9602"/>
        <dbReference type="Rhea" id="RHEA-COMP:9603"/>
        <dbReference type="ChEBI" id="CHEBI:15378"/>
        <dbReference type="ChEBI" id="CHEBI:58405"/>
        <dbReference type="ChEBI" id="CHEBI:60033"/>
        <dbReference type="ChEBI" id="CHEBI:78435"/>
        <dbReference type="EC" id="2.4.99.28"/>
    </reaction>
</comment>
<keyword evidence="6" id="KW-0808">Transferase</keyword>
<evidence type="ECO:0000256" key="13">
    <source>
        <dbReference type="ARBA" id="ARBA00023316"/>
    </source>
</evidence>
<comment type="subcellular location">
    <subcellularLocation>
        <location evidence="1">Cell membrane</location>
        <topology evidence="1">Multi-pass membrane protein</topology>
    </subcellularLocation>
</comment>
<accession>A0A1F6Y5K1</accession>
<evidence type="ECO:0000256" key="10">
    <source>
        <dbReference type="ARBA" id="ARBA00022989"/>
    </source>
</evidence>
<keyword evidence="11 21" id="KW-0472">Membrane</keyword>
<evidence type="ECO:0000256" key="21">
    <source>
        <dbReference type="SAM" id="Phobius"/>
    </source>
</evidence>
<feature type="transmembrane region" description="Helical" evidence="21">
    <location>
        <begin position="141"/>
        <end position="159"/>
    </location>
</feature>
<proteinExistence type="inferred from homology"/>
<keyword evidence="13" id="KW-0961">Cell wall biogenesis/degradation</keyword>
<dbReference type="Proteomes" id="UP000177693">
    <property type="component" value="Unassembled WGS sequence"/>
</dbReference>
<evidence type="ECO:0000256" key="2">
    <source>
        <dbReference type="ARBA" id="ARBA00004752"/>
    </source>
</evidence>
<evidence type="ECO:0000256" key="12">
    <source>
        <dbReference type="ARBA" id="ARBA00023306"/>
    </source>
</evidence>
<dbReference type="GO" id="GO:0005886">
    <property type="term" value="C:plasma membrane"/>
    <property type="evidence" value="ECO:0007669"/>
    <property type="project" value="UniProtKB-SubCell"/>
</dbReference>
<feature type="transmembrane region" description="Helical" evidence="21">
    <location>
        <begin position="12"/>
        <end position="35"/>
    </location>
</feature>
<dbReference type="AlphaFoldDB" id="A0A1F6Y5K1"/>
<feature type="transmembrane region" description="Helical" evidence="21">
    <location>
        <begin position="338"/>
        <end position="359"/>
    </location>
</feature>
<organism evidence="22 23">
    <name type="scientific">Candidatus Nomurabacteria bacterium RIFCSPLOWO2_02_FULL_40_67</name>
    <dbReference type="NCBI Taxonomy" id="1801787"/>
    <lineage>
        <taxon>Bacteria</taxon>
        <taxon>Candidatus Nomuraibacteriota</taxon>
    </lineage>
</organism>
<evidence type="ECO:0000256" key="11">
    <source>
        <dbReference type="ARBA" id="ARBA00023136"/>
    </source>
</evidence>
<gene>
    <name evidence="22" type="ORF">A3I23_00075</name>
</gene>
<evidence type="ECO:0000256" key="9">
    <source>
        <dbReference type="ARBA" id="ARBA00022984"/>
    </source>
</evidence>
<keyword evidence="9" id="KW-0573">Peptidoglycan synthesis</keyword>
<evidence type="ECO:0000256" key="14">
    <source>
        <dbReference type="ARBA" id="ARBA00032370"/>
    </source>
</evidence>
<evidence type="ECO:0000256" key="8">
    <source>
        <dbReference type="ARBA" id="ARBA00022960"/>
    </source>
</evidence>
<keyword evidence="7 21" id="KW-0812">Transmembrane</keyword>
<evidence type="ECO:0000256" key="5">
    <source>
        <dbReference type="ARBA" id="ARBA00022676"/>
    </source>
</evidence>
<comment type="similarity">
    <text evidence="16">Belongs to the SEDS family. FtsW subfamily.</text>
</comment>
<keyword evidence="8" id="KW-0133">Cell shape</keyword>
<dbReference type="InterPro" id="IPR013437">
    <property type="entry name" value="FtsW"/>
</dbReference>
<dbReference type="GO" id="GO:0008360">
    <property type="term" value="P:regulation of cell shape"/>
    <property type="evidence" value="ECO:0007669"/>
    <property type="project" value="UniProtKB-KW"/>
</dbReference>
<dbReference type="EC" id="2.4.99.28" evidence="19"/>
<evidence type="ECO:0000256" key="3">
    <source>
        <dbReference type="ARBA" id="ARBA00022475"/>
    </source>
</evidence>
<keyword evidence="12" id="KW-0131">Cell cycle</keyword>
<feature type="transmembrane region" description="Helical" evidence="21">
    <location>
        <begin position="165"/>
        <end position="181"/>
    </location>
</feature>
<dbReference type="Pfam" id="PF01098">
    <property type="entry name" value="FTSW_RODA_SPOVE"/>
    <property type="match status" value="1"/>
</dbReference>
<feature type="transmembrane region" description="Helical" evidence="21">
    <location>
        <begin position="77"/>
        <end position="97"/>
    </location>
</feature>
<evidence type="ECO:0000256" key="16">
    <source>
        <dbReference type="ARBA" id="ARBA00038053"/>
    </source>
</evidence>
<evidence type="ECO:0000313" key="22">
    <source>
        <dbReference type="EMBL" id="OGJ01657.1"/>
    </source>
</evidence>
<evidence type="ECO:0000256" key="7">
    <source>
        <dbReference type="ARBA" id="ARBA00022692"/>
    </source>
</evidence>
<evidence type="ECO:0000256" key="20">
    <source>
        <dbReference type="ARBA" id="ARBA00049902"/>
    </source>
</evidence>
<dbReference type="GO" id="GO:0008955">
    <property type="term" value="F:peptidoglycan glycosyltransferase activity"/>
    <property type="evidence" value="ECO:0007669"/>
    <property type="project" value="UniProtKB-EC"/>
</dbReference>
<keyword evidence="10 21" id="KW-1133">Transmembrane helix</keyword>
<evidence type="ECO:0000313" key="23">
    <source>
        <dbReference type="Proteomes" id="UP000177693"/>
    </source>
</evidence>
<evidence type="ECO:0000256" key="15">
    <source>
        <dbReference type="ARBA" id="ARBA00033270"/>
    </source>
</evidence>
<dbReference type="EMBL" id="MFVL01000013">
    <property type="protein sequence ID" value="OGJ01657.1"/>
    <property type="molecule type" value="Genomic_DNA"/>
</dbReference>
<dbReference type="GO" id="GO:0009252">
    <property type="term" value="P:peptidoglycan biosynthetic process"/>
    <property type="evidence" value="ECO:0007669"/>
    <property type="project" value="UniProtKB-KW"/>
</dbReference>
<protein>
    <recommendedName>
        <fullName evidence="17">Probable peptidoglycan glycosyltransferase FtsW</fullName>
        <ecNumber evidence="19">2.4.99.28</ecNumber>
    </recommendedName>
    <alternativeName>
        <fullName evidence="18">Cell division protein FtsW</fullName>
    </alternativeName>
    <alternativeName>
        <fullName evidence="15">Cell wall polymerase</fullName>
    </alternativeName>
    <alternativeName>
        <fullName evidence="14">Peptidoglycan polymerase</fullName>
    </alternativeName>
</protein>
<dbReference type="PANTHER" id="PTHR30474:SF2">
    <property type="entry name" value="PEPTIDOGLYCAN GLYCOSYLTRANSFERASE FTSW-RELATED"/>
    <property type="match status" value="1"/>
</dbReference>
<evidence type="ECO:0000256" key="1">
    <source>
        <dbReference type="ARBA" id="ARBA00004651"/>
    </source>
</evidence>
<feature type="transmembrane region" description="Helical" evidence="21">
    <location>
        <begin position="274"/>
        <end position="291"/>
    </location>
</feature>
<feature type="transmembrane region" description="Helical" evidence="21">
    <location>
        <begin position="188"/>
        <end position="210"/>
    </location>
</feature>
<sequence>MTTRENKIDRFFLIIVGLLLSLGVLIFISASLGVLAKNEKLFYSVLFSQLVLGLGLGLVGMYLCLKIPYKFWRKYSLFIFLASILITAAVFIPHLGFRHGGAQRWIEIGGFSFQPVEFLKFGFVIYFASWLSWAKNRVQDFKFGIFPFGIMLAIIALILFKQPDIKSFILIATTGIGMLFISGVPFKYILGVGLGAVFLLGALIFFTPYLQERVKTFIDPSADPRGSSYQIQQSLIALGSGKIFGRGFGQSIQKFSYLPEPQGDSIFAVLGEEFGFVGAFGTIFLYLLFALRGFRIANNSPDAFSRLLVSGIVILIIAQSFMHIASITGVFPLTGVPLPFMSLGGTSLMVYLTAIGMVLHISKFSIRK</sequence>
<evidence type="ECO:0000256" key="19">
    <source>
        <dbReference type="ARBA" id="ARBA00044770"/>
    </source>
</evidence>
<dbReference type="GO" id="GO:0051301">
    <property type="term" value="P:cell division"/>
    <property type="evidence" value="ECO:0007669"/>
    <property type="project" value="UniProtKB-KW"/>
</dbReference>
<evidence type="ECO:0000256" key="18">
    <source>
        <dbReference type="ARBA" id="ARBA00041418"/>
    </source>
</evidence>
<keyword evidence="3" id="KW-1003">Cell membrane</keyword>
<dbReference type="NCBIfam" id="TIGR02614">
    <property type="entry name" value="ftsW"/>
    <property type="match status" value="1"/>
</dbReference>
<feature type="transmembrane region" description="Helical" evidence="21">
    <location>
        <begin position="41"/>
        <end position="65"/>
    </location>
</feature>
<evidence type="ECO:0000256" key="17">
    <source>
        <dbReference type="ARBA" id="ARBA00041185"/>
    </source>
</evidence>
<evidence type="ECO:0000256" key="4">
    <source>
        <dbReference type="ARBA" id="ARBA00022618"/>
    </source>
</evidence>
<reference evidence="22 23" key="1">
    <citation type="journal article" date="2016" name="Nat. Commun.">
        <title>Thousands of microbial genomes shed light on interconnected biogeochemical processes in an aquifer system.</title>
        <authorList>
            <person name="Anantharaman K."/>
            <person name="Brown C.T."/>
            <person name="Hug L.A."/>
            <person name="Sharon I."/>
            <person name="Castelle C.J."/>
            <person name="Probst A.J."/>
            <person name="Thomas B.C."/>
            <person name="Singh A."/>
            <person name="Wilkins M.J."/>
            <person name="Karaoz U."/>
            <person name="Brodie E.L."/>
            <person name="Williams K.H."/>
            <person name="Hubbard S.S."/>
            <person name="Banfield J.F."/>
        </authorList>
    </citation>
    <scope>NUCLEOTIDE SEQUENCE [LARGE SCALE GENOMIC DNA]</scope>
</reference>
<comment type="pathway">
    <text evidence="2">Cell wall biogenesis; peptidoglycan biosynthesis.</text>
</comment>
<dbReference type="GO" id="GO:0071555">
    <property type="term" value="P:cell wall organization"/>
    <property type="evidence" value="ECO:0007669"/>
    <property type="project" value="UniProtKB-KW"/>
</dbReference>
<evidence type="ECO:0000256" key="6">
    <source>
        <dbReference type="ARBA" id="ARBA00022679"/>
    </source>
</evidence>
<dbReference type="InterPro" id="IPR001182">
    <property type="entry name" value="FtsW/RodA"/>
</dbReference>
<dbReference type="GO" id="GO:0015648">
    <property type="term" value="F:lipid-linked peptidoglycan transporter activity"/>
    <property type="evidence" value="ECO:0007669"/>
    <property type="project" value="TreeGrafter"/>
</dbReference>
<keyword evidence="4 22" id="KW-0132">Cell division</keyword>
<comment type="caution">
    <text evidence="22">The sequence shown here is derived from an EMBL/GenBank/DDBJ whole genome shotgun (WGS) entry which is preliminary data.</text>
</comment>
<feature type="transmembrane region" description="Helical" evidence="21">
    <location>
        <begin position="303"/>
        <end position="326"/>
    </location>
</feature>
<name>A0A1F6Y5K1_9BACT</name>